<name>A0AAW1QM33_9CHLO</name>
<dbReference type="InterPro" id="IPR017441">
    <property type="entry name" value="Protein_kinase_ATP_BS"/>
</dbReference>
<dbReference type="AlphaFoldDB" id="A0AAW1QM33"/>
<comment type="caution">
    <text evidence="3">The sequence shown here is derived from an EMBL/GenBank/DDBJ whole genome shotgun (WGS) entry which is preliminary data.</text>
</comment>
<dbReference type="GO" id="GO:0005524">
    <property type="term" value="F:ATP binding"/>
    <property type="evidence" value="ECO:0007669"/>
    <property type="project" value="UniProtKB-UniRule"/>
</dbReference>
<accession>A0AAW1QM33</accession>
<evidence type="ECO:0000256" key="1">
    <source>
        <dbReference type="PROSITE-ProRule" id="PRU10141"/>
    </source>
</evidence>
<reference evidence="3 4" key="1">
    <citation type="journal article" date="2024" name="Nat. Commun.">
        <title>Phylogenomics reveals the evolutionary origins of lichenization in chlorophyte algae.</title>
        <authorList>
            <person name="Puginier C."/>
            <person name="Libourel C."/>
            <person name="Otte J."/>
            <person name="Skaloud P."/>
            <person name="Haon M."/>
            <person name="Grisel S."/>
            <person name="Petersen M."/>
            <person name="Berrin J.G."/>
            <person name="Delaux P.M."/>
            <person name="Dal Grande F."/>
            <person name="Keller J."/>
        </authorList>
    </citation>
    <scope>NUCLEOTIDE SEQUENCE [LARGE SCALE GENOMIC DNA]</scope>
    <source>
        <strain evidence="3 4">SAG 2145</strain>
    </source>
</reference>
<dbReference type="SUPFAM" id="SSF56112">
    <property type="entry name" value="Protein kinase-like (PK-like)"/>
    <property type="match status" value="1"/>
</dbReference>
<dbReference type="Gene3D" id="3.30.200.20">
    <property type="entry name" value="Phosphorylase Kinase, domain 1"/>
    <property type="match status" value="1"/>
</dbReference>
<dbReference type="PANTHER" id="PTHR37171:SF1">
    <property type="entry name" value="SERINE_THREONINE-PROTEIN KINASE YRZF-RELATED"/>
    <property type="match status" value="1"/>
</dbReference>
<sequence length="768" mass="84094">MREVWSMQELGIGAEIGYGRTGRVYEGCINGQRVAVKIGDYADKNFKQSLADLRHEAAVYKHLRGEQGVSVPRFMAHGYIIGSAFYFVATELLGPSHEYAVAAEEDPEPAAMRALERVHACGVLHGDVRPANFLRCGRKGVVLADLASARIAADPQLLQRESNEALFKPRYRCKQVNMVDVRLFPSADGSRAWWHTGPSSNNFGNQGSDCCVSGTVARFQYIVLSPGANLEGAPHTFPCPETASCGERHPDCNRKAGRPAFGDIDCPGGKTPGQPAVALPYYQHQPARQLALLVPSAVELPDKRRGERLVVAEPFIIIFKALGLLLTACEFTGRLGDPLGPRGPGTGASKRPGLMLDLSSILMFKYCPVLVTLPLPALVYSHQLSRSSRESFYSTQPDQVSNSETVEAEVAASCAALDDSDACQQRVPFPNEIHGAFIIRRAVDPNAMLTVAQNEADVNRYVEQYLYQPLEGASPLPGFMEHSFKMQCEKSDIFGQPDFVATAFNSAGQQQLLLAAESKTKMSFSVPDGSSTADAWQDPLLRKSIRGVEQVFGYMLQNGLHYSLLTTGELFVFMQRQGKSLQIADVHRTSTKTTPMAGIYHLMLRGASQPGRQVMSRDLYITASADAPLPTAPHTKSSATSWARQPLGLLLMHIASWWAILRLLQAFRRFRSTACSKEVWSLQELGVGAEIGCGRTGRVYEGRINGQRVAVKGHIIDSTFYFIATELMGPSLEFAVAGEEDLEPAAMRALERVHACGVLHGYTPWQEL</sequence>
<keyword evidence="1" id="KW-0547">Nucleotide-binding</keyword>
<evidence type="ECO:0000259" key="2">
    <source>
        <dbReference type="SMART" id="SM00220"/>
    </source>
</evidence>
<dbReference type="Gene3D" id="1.10.510.10">
    <property type="entry name" value="Transferase(Phosphotransferase) domain 1"/>
    <property type="match status" value="1"/>
</dbReference>
<keyword evidence="1" id="KW-0067">ATP-binding</keyword>
<gene>
    <name evidence="3" type="ORF">WJX74_003839</name>
</gene>
<dbReference type="SMART" id="SM00220">
    <property type="entry name" value="S_TKc"/>
    <property type="match status" value="1"/>
</dbReference>
<feature type="domain" description="Protein kinase" evidence="2">
    <location>
        <begin position="10"/>
        <end position="316"/>
    </location>
</feature>
<evidence type="ECO:0000313" key="3">
    <source>
        <dbReference type="EMBL" id="KAK9822549.1"/>
    </source>
</evidence>
<dbReference type="InterPro" id="IPR052396">
    <property type="entry name" value="Meiotic_Drive_Suppr_Kinase"/>
</dbReference>
<dbReference type="EMBL" id="JALJOS010000031">
    <property type="protein sequence ID" value="KAK9822549.1"/>
    <property type="molecule type" value="Genomic_DNA"/>
</dbReference>
<dbReference type="PANTHER" id="PTHR37171">
    <property type="entry name" value="SERINE/THREONINE-PROTEIN KINASE YRZF-RELATED"/>
    <property type="match status" value="1"/>
</dbReference>
<proteinExistence type="predicted"/>
<dbReference type="PROSITE" id="PS00107">
    <property type="entry name" value="PROTEIN_KINASE_ATP"/>
    <property type="match status" value="1"/>
</dbReference>
<evidence type="ECO:0000313" key="4">
    <source>
        <dbReference type="Proteomes" id="UP001438707"/>
    </source>
</evidence>
<organism evidence="3 4">
    <name type="scientific">Apatococcus lobatus</name>
    <dbReference type="NCBI Taxonomy" id="904363"/>
    <lineage>
        <taxon>Eukaryota</taxon>
        <taxon>Viridiplantae</taxon>
        <taxon>Chlorophyta</taxon>
        <taxon>core chlorophytes</taxon>
        <taxon>Trebouxiophyceae</taxon>
        <taxon>Chlorellales</taxon>
        <taxon>Chlorellaceae</taxon>
        <taxon>Apatococcus</taxon>
    </lineage>
</organism>
<keyword evidence="4" id="KW-1185">Reference proteome</keyword>
<dbReference type="InterPro" id="IPR000719">
    <property type="entry name" value="Prot_kinase_dom"/>
</dbReference>
<dbReference type="GO" id="GO:0004672">
    <property type="term" value="F:protein kinase activity"/>
    <property type="evidence" value="ECO:0007669"/>
    <property type="project" value="InterPro"/>
</dbReference>
<dbReference type="InterPro" id="IPR011009">
    <property type="entry name" value="Kinase-like_dom_sf"/>
</dbReference>
<protein>
    <recommendedName>
        <fullName evidence="2">Protein kinase domain-containing protein</fullName>
    </recommendedName>
</protein>
<feature type="binding site" evidence="1">
    <location>
        <position position="37"/>
    </location>
    <ligand>
        <name>ATP</name>
        <dbReference type="ChEBI" id="CHEBI:30616"/>
    </ligand>
</feature>
<dbReference type="Proteomes" id="UP001438707">
    <property type="component" value="Unassembled WGS sequence"/>
</dbReference>